<keyword evidence="12" id="KW-1185">Reference proteome</keyword>
<evidence type="ECO:0000256" key="1">
    <source>
        <dbReference type="ARBA" id="ARBA00005006"/>
    </source>
</evidence>
<evidence type="ECO:0000256" key="9">
    <source>
        <dbReference type="RuleBase" id="RU004391"/>
    </source>
</evidence>
<evidence type="ECO:0000256" key="7">
    <source>
        <dbReference type="ARBA" id="ARBA00048819"/>
    </source>
</evidence>
<evidence type="ECO:0000313" key="12">
    <source>
        <dbReference type="Proteomes" id="UP000678545"/>
    </source>
</evidence>
<keyword evidence="3 8" id="KW-0436">Ligase</keyword>
<dbReference type="EC" id="6.3.2.2" evidence="8"/>
<comment type="similarity">
    <text evidence="2 8">Belongs to the glutamate--cysteine ligase type 1 family. Type 1 subfamily.</text>
</comment>
<keyword evidence="4 8" id="KW-0317">Glutathione biosynthesis</keyword>
<proteinExistence type="inferred from homology"/>
<comment type="caution">
    <text evidence="11">The sequence shown here is derived from an EMBL/GenBank/DDBJ whole genome shotgun (WGS) entry which is preliminary data.</text>
</comment>
<dbReference type="Proteomes" id="UP000678545">
    <property type="component" value="Unassembled WGS sequence"/>
</dbReference>
<dbReference type="EMBL" id="JAGSPJ010000005">
    <property type="protein sequence ID" value="MBR7800717.1"/>
    <property type="molecule type" value="Genomic_DNA"/>
</dbReference>
<dbReference type="GO" id="GO:0006750">
    <property type="term" value="P:glutathione biosynthetic process"/>
    <property type="evidence" value="ECO:0007669"/>
    <property type="project" value="UniProtKB-UniRule"/>
</dbReference>
<dbReference type="GO" id="GO:0004357">
    <property type="term" value="F:glutamate-cysteine ligase activity"/>
    <property type="evidence" value="ECO:0007669"/>
    <property type="project" value="UniProtKB-UniRule"/>
</dbReference>
<dbReference type="InterPro" id="IPR014746">
    <property type="entry name" value="Gln_synth/guanido_kin_cat_dom"/>
</dbReference>
<evidence type="ECO:0000256" key="6">
    <source>
        <dbReference type="ARBA" id="ARBA00022840"/>
    </source>
</evidence>
<name>A0A941IFU5_9BURK</name>
<dbReference type="Pfam" id="PF04262">
    <property type="entry name" value="Glu_cys_ligase"/>
    <property type="match status" value="1"/>
</dbReference>
<evidence type="ECO:0000313" key="11">
    <source>
        <dbReference type="EMBL" id="MBR7800717.1"/>
    </source>
</evidence>
<evidence type="ECO:0000256" key="5">
    <source>
        <dbReference type="ARBA" id="ARBA00022741"/>
    </source>
</evidence>
<evidence type="ECO:0000256" key="3">
    <source>
        <dbReference type="ARBA" id="ARBA00022598"/>
    </source>
</evidence>
<evidence type="ECO:0000256" key="4">
    <source>
        <dbReference type="ARBA" id="ARBA00022684"/>
    </source>
</evidence>
<dbReference type="NCBIfam" id="TIGR01434">
    <property type="entry name" value="glu_cys_ligase"/>
    <property type="match status" value="1"/>
</dbReference>
<dbReference type="InterPro" id="IPR007370">
    <property type="entry name" value="Glu_cys_ligase"/>
</dbReference>
<dbReference type="HAMAP" id="MF_00578">
    <property type="entry name" value="Glu_cys_ligase"/>
    <property type="match status" value="1"/>
</dbReference>
<accession>A0A941IFU5</accession>
<comment type="pathway">
    <text evidence="1 8 9">Sulfur metabolism; glutathione biosynthesis; glutathione from L-cysteine and L-glutamate: step 1/2.</text>
</comment>
<protein>
    <recommendedName>
        <fullName evidence="8">Glutamate--cysteine ligase</fullName>
        <ecNumber evidence="8">6.3.2.2</ecNumber>
    </recommendedName>
    <alternativeName>
        <fullName evidence="8">Gamma-ECS</fullName>
        <shortName evidence="8">GCS</shortName>
    </alternativeName>
    <alternativeName>
        <fullName evidence="8">Gamma-glutamylcysteine synthetase</fullName>
    </alternativeName>
</protein>
<organism evidence="11 12">
    <name type="scientific">Undibacterium fentianense</name>
    <dbReference type="NCBI Taxonomy" id="2828728"/>
    <lineage>
        <taxon>Bacteria</taxon>
        <taxon>Pseudomonadati</taxon>
        <taxon>Pseudomonadota</taxon>
        <taxon>Betaproteobacteria</taxon>
        <taxon>Burkholderiales</taxon>
        <taxon>Oxalobacteraceae</taxon>
        <taxon>Undibacterium</taxon>
    </lineage>
</organism>
<gene>
    <name evidence="8" type="primary">gshA</name>
    <name evidence="11" type="ORF">KDM90_11970</name>
</gene>
<comment type="catalytic activity">
    <reaction evidence="7 8 9">
        <text>L-cysteine + L-glutamate + ATP = gamma-L-glutamyl-L-cysteine + ADP + phosphate + H(+)</text>
        <dbReference type="Rhea" id="RHEA:13285"/>
        <dbReference type="ChEBI" id="CHEBI:15378"/>
        <dbReference type="ChEBI" id="CHEBI:29985"/>
        <dbReference type="ChEBI" id="CHEBI:30616"/>
        <dbReference type="ChEBI" id="CHEBI:35235"/>
        <dbReference type="ChEBI" id="CHEBI:43474"/>
        <dbReference type="ChEBI" id="CHEBI:58173"/>
        <dbReference type="ChEBI" id="CHEBI:456216"/>
        <dbReference type="EC" id="6.3.2.2"/>
    </reaction>
</comment>
<feature type="domain" description="Glutamate--cysteine ligase" evidence="10">
    <location>
        <begin position="17"/>
        <end position="385"/>
    </location>
</feature>
<dbReference type="PANTHER" id="PTHR38761">
    <property type="entry name" value="GLUTAMATE--CYSTEINE LIGASE"/>
    <property type="match status" value="1"/>
</dbReference>
<dbReference type="SUPFAM" id="SSF55931">
    <property type="entry name" value="Glutamine synthetase/guanido kinase"/>
    <property type="match status" value="1"/>
</dbReference>
<dbReference type="GO" id="GO:0046872">
    <property type="term" value="F:metal ion binding"/>
    <property type="evidence" value="ECO:0007669"/>
    <property type="project" value="TreeGrafter"/>
</dbReference>
<keyword evidence="5 8" id="KW-0547">Nucleotide-binding</keyword>
<dbReference type="GO" id="GO:0005829">
    <property type="term" value="C:cytosol"/>
    <property type="evidence" value="ECO:0007669"/>
    <property type="project" value="TreeGrafter"/>
</dbReference>
<evidence type="ECO:0000256" key="2">
    <source>
        <dbReference type="ARBA" id="ARBA00008772"/>
    </source>
</evidence>
<dbReference type="InterPro" id="IPR006334">
    <property type="entry name" value="Glut_cys_ligase"/>
</dbReference>
<evidence type="ECO:0000259" key="10">
    <source>
        <dbReference type="Pfam" id="PF04262"/>
    </source>
</evidence>
<dbReference type="AlphaFoldDB" id="A0A941IFU5"/>
<dbReference type="GO" id="GO:0005524">
    <property type="term" value="F:ATP binding"/>
    <property type="evidence" value="ECO:0007669"/>
    <property type="project" value="UniProtKB-KW"/>
</dbReference>
<reference evidence="11" key="1">
    <citation type="submission" date="2021-04" db="EMBL/GenBank/DDBJ databases">
        <title>novel species isolated from subtropical streams in China.</title>
        <authorList>
            <person name="Lu H."/>
        </authorList>
    </citation>
    <scope>NUCLEOTIDE SEQUENCE</scope>
    <source>
        <strain evidence="11">FT137W</strain>
    </source>
</reference>
<dbReference type="Gene3D" id="3.30.590.20">
    <property type="match status" value="1"/>
</dbReference>
<dbReference type="PANTHER" id="PTHR38761:SF1">
    <property type="entry name" value="GLUTAMATE--CYSTEINE LIGASE"/>
    <property type="match status" value="1"/>
</dbReference>
<evidence type="ECO:0000256" key="8">
    <source>
        <dbReference type="HAMAP-Rule" id="MF_00578"/>
    </source>
</evidence>
<keyword evidence="6 8" id="KW-0067">ATP-binding</keyword>
<sequence length="542" mass="61620">MFNLTSSHRNLLQQRLTLIDNPQHRPLLQQGLRGIERETLRVDMQGKLKLTPHPAGLGSALTNPQITTDYSESLLEFITPAEQDIAIALAKLDSIHRYSYTKFNGEMLWNNSMPCKLPPEQDIPIAWYGHSHIGMIKHVYRRGLALRYGKSMQCIAGIHYNYSLSEDLWKLFANAENDHSRPQDYQSESYIALIRNFHRYSWLLMYLFGASPALAKDFLRNRQHNLETLSDDTLYLPYATSLRMSDLGYQNNVQDGLVPPYNTLMEYMRSLSLAVRKPHPPYAKLGIKQGDEWMQINSNVLQIENEFYATIRPKRVIKSGERPVEALCARGVQYIEVRCMDVNPFEPLGIDLKSSRFLDTFLLFCAFNSSPLTNQIEGDENLSNFALTVKYGRQPGLMLQQNGQAISLQAWGKNLLDQMQAVAELLDRQHGFNEHQESLAVQAQKLADPDSTPSAQVLAAIKSYGNSFEQFALAQSQQFAEEFRSKTPNPTELAYFDQLAAESIAEQVAMEKNQTGSFDEFIEDYRSRTSSQLCCEAASASE</sequence>